<keyword evidence="2" id="KW-0540">Nuclease</keyword>
<gene>
    <name evidence="6" type="ORF">MU848_07705</name>
</gene>
<comment type="cofactor">
    <cofactor evidence="1">
        <name>Mg(2+)</name>
        <dbReference type="ChEBI" id="CHEBI:18420"/>
    </cofactor>
</comment>
<dbReference type="EMBL" id="JALKHS010000006">
    <property type="protein sequence ID" value="MCK0531467.1"/>
    <property type="molecule type" value="Genomic_DNA"/>
</dbReference>
<comment type="caution">
    <text evidence="6">The sequence shown here is derived from an EMBL/GenBank/DDBJ whole genome shotgun (WGS) entry which is preliminary data.</text>
</comment>
<name>A0ABT0DWG8_9SPHN</name>
<dbReference type="Gene3D" id="3.40.1350.10">
    <property type="match status" value="1"/>
</dbReference>
<feature type="domain" description="VRR-NUC" evidence="5">
    <location>
        <begin position="59"/>
        <end position="127"/>
    </location>
</feature>
<evidence type="ECO:0000256" key="3">
    <source>
        <dbReference type="ARBA" id="ARBA00022801"/>
    </source>
</evidence>
<protein>
    <submittedName>
        <fullName evidence="6">VRR-NUC domain-containing protein</fullName>
    </submittedName>
</protein>
<reference evidence="6 7" key="1">
    <citation type="submission" date="2022-04" db="EMBL/GenBank/DDBJ databases">
        <authorList>
            <person name="Huq M.A."/>
        </authorList>
    </citation>
    <scope>NUCLEOTIDE SEQUENCE [LARGE SCALE GENOMIC DNA]</scope>
    <source>
        <strain evidence="6 7">MAH-33</strain>
    </source>
</reference>
<evidence type="ECO:0000259" key="5">
    <source>
        <dbReference type="Pfam" id="PF08774"/>
    </source>
</evidence>
<proteinExistence type="predicted"/>
<dbReference type="InterPro" id="IPR014883">
    <property type="entry name" value="VRR_NUC"/>
</dbReference>
<keyword evidence="7" id="KW-1185">Reference proteome</keyword>
<dbReference type="Pfam" id="PF08774">
    <property type="entry name" value="VRR_NUC"/>
    <property type="match status" value="1"/>
</dbReference>
<sequence length="145" mass="16423">MAAAWFMKEPRKRASSRKQAGSVRPTGMAERPVQRGAIRLLAMQGIEAVHVPNGTHLAGDKLARIKQMAALRKDGLRPGFPDLILFNRKVQLQVGFIEVKREIGNDLSGDQEDWRDDLIAWGFPWALIRQPEEALDAVREWGWIK</sequence>
<keyword evidence="3" id="KW-0378">Hydrolase</keyword>
<evidence type="ECO:0000256" key="2">
    <source>
        <dbReference type="ARBA" id="ARBA00022722"/>
    </source>
</evidence>
<evidence type="ECO:0000313" key="6">
    <source>
        <dbReference type="EMBL" id="MCK0531467.1"/>
    </source>
</evidence>
<dbReference type="RefSeq" id="WP_247231084.1">
    <property type="nucleotide sequence ID" value="NZ_JALKHS010000006.1"/>
</dbReference>
<dbReference type="Proteomes" id="UP001203512">
    <property type="component" value="Unassembled WGS sequence"/>
</dbReference>
<feature type="region of interest" description="Disordered" evidence="4">
    <location>
        <begin position="1"/>
        <end position="30"/>
    </location>
</feature>
<accession>A0ABT0DWG8</accession>
<organism evidence="6 7">
    <name type="scientific">Sphingobium agri</name>
    <dbReference type="NCBI Taxonomy" id="2933566"/>
    <lineage>
        <taxon>Bacteria</taxon>
        <taxon>Pseudomonadati</taxon>
        <taxon>Pseudomonadota</taxon>
        <taxon>Alphaproteobacteria</taxon>
        <taxon>Sphingomonadales</taxon>
        <taxon>Sphingomonadaceae</taxon>
        <taxon>Sphingobium</taxon>
    </lineage>
</organism>
<evidence type="ECO:0000313" key="7">
    <source>
        <dbReference type="Proteomes" id="UP001203512"/>
    </source>
</evidence>
<dbReference type="InterPro" id="IPR011856">
    <property type="entry name" value="tRNA_endonuc-like_dom_sf"/>
</dbReference>
<evidence type="ECO:0000256" key="1">
    <source>
        <dbReference type="ARBA" id="ARBA00001946"/>
    </source>
</evidence>
<evidence type="ECO:0000256" key="4">
    <source>
        <dbReference type="SAM" id="MobiDB-lite"/>
    </source>
</evidence>